<accession>A0ABW1ZP06</accession>
<evidence type="ECO:0000256" key="2">
    <source>
        <dbReference type="SAM" id="SignalP"/>
    </source>
</evidence>
<dbReference type="Proteomes" id="UP001596317">
    <property type="component" value="Unassembled WGS sequence"/>
</dbReference>
<name>A0ABW1ZP06_9DEIO</name>
<dbReference type="RefSeq" id="WP_380057922.1">
    <property type="nucleotide sequence ID" value="NZ_JBHSWB010000001.1"/>
</dbReference>
<protein>
    <submittedName>
        <fullName evidence="3">Uncharacterized protein</fullName>
    </submittedName>
</protein>
<feature type="compositionally biased region" description="Gly residues" evidence="1">
    <location>
        <begin position="34"/>
        <end position="45"/>
    </location>
</feature>
<organism evidence="3 4">
    <name type="scientific">Deinococcus multiflagellatus</name>
    <dbReference type="NCBI Taxonomy" id="1656887"/>
    <lineage>
        <taxon>Bacteria</taxon>
        <taxon>Thermotogati</taxon>
        <taxon>Deinococcota</taxon>
        <taxon>Deinococci</taxon>
        <taxon>Deinococcales</taxon>
        <taxon>Deinococcaceae</taxon>
        <taxon>Deinococcus</taxon>
    </lineage>
</organism>
<reference evidence="4" key="1">
    <citation type="journal article" date="2019" name="Int. J. Syst. Evol. Microbiol.">
        <title>The Global Catalogue of Microorganisms (GCM) 10K type strain sequencing project: providing services to taxonomists for standard genome sequencing and annotation.</title>
        <authorList>
            <consortium name="The Broad Institute Genomics Platform"/>
            <consortium name="The Broad Institute Genome Sequencing Center for Infectious Disease"/>
            <person name="Wu L."/>
            <person name="Ma J."/>
        </authorList>
    </citation>
    <scope>NUCLEOTIDE SEQUENCE [LARGE SCALE GENOMIC DNA]</scope>
    <source>
        <strain evidence="4">CCUG 63830</strain>
    </source>
</reference>
<keyword evidence="2" id="KW-0732">Signal</keyword>
<evidence type="ECO:0000313" key="3">
    <source>
        <dbReference type="EMBL" id="MFC6662189.1"/>
    </source>
</evidence>
<feature type="signal peptide" evidence="2">
    <location>
        <begin position="1"/>
        <end position="23"/>
    </location>
</feature>
<gene>
    <name evidence="3" type="ORF">ACFP90_19080</name>
</gene>
<dbReference type="EMBL" id="JBHSWB010000001">
    <property type="protein sequence ID" value="MFC6662189.1"/>
    <property type="molecule type" value="Genomic_DNA"/>
</dbReference>
<evidence type="ECO:0000313" key="4">
    <source>
        <dbReference type="Proteomes" id="UP001596317"/>
    </source>
</evidence>
<feature type="chain" id="PRO_5046872206" evidence="2">
    <location>
        <begin position="24"/>
        <end position="72"/>
    </location>
</feature>
<proteinExistence type="predicted"/>
<evidence type="ECO:0000256" key="1">
    <source>
        <dbReference type="SAM" id="MobiDB-lite"/>
    </source>
</evidence>
<sequence length="72" mass="7106">MRLKTVLTSLLALVLVTATAAQAATAAPQTQGSVKGGGGSFGGRGQRQLVKPTFLAGGESIQGSPPAVMPLS</sequence>
<feature type="region of interest" description="Disordered" evidence="1">
    <location>
        <begin position="26"/>
        <end position="46"/>
    </location>
</feature>
<comment type="caution">
    <text evidence="3">The sequence shown here is derived from an EMBL/GenBank/DDBJ whole genome shotgun (WGS) entry which is preliminary data.</text>
</comment>
<keyword evidence="4" id="KW-1185">Reference proteome</keyword>